<keyword evidence="15" id="KW-1185">Reference proteome</keyword>
<evidence type="ECO:0000256" key="13">
    <source>
        <dbReference type="SAM" id="MobiDB-lite"/>
    </source>
</evidence>
<comment type="subunit">
    <text evidence="3 10">Homodimer.</text>
</comment>
<keyword evidence="4 10" id="KW-0963">Cytoplasm</keyword>
<comment type="similarity">
    <text evidence="2 10 11">Belongs to the GrpE family.</text>
</comment>
<dbReference type="PANTHER" id="PTHR21237:SF23">
    <property type="entry name" value="GRPE PROTEIN HOMOLOG, MITOCHONDRIAL"/>
    <property type="match status" value="1"/>
</dbReference>
<dbReference type="SUPFAM" id="SSF51064">
    <property type="entry name" value="Head domain of nucleotide exchange factor GrpE"/>
    <property type="match status" value="1"/>
</dbReference>
<dbReference type="EMBL" id="CP063767">
    <property type="protein sequence ID" value="QOY60722.1"/>
    <property type="molecule type" value="Genomic_DNA"/>
</dbReference>
<gene>
    <name evidence="10" type="primary">grpE</name>
    <name evidence="14" type="ORF">INP52_00395</name>
</gene>
<feature type="region of interest" description="Disordered" evidence="13">
    <location>
        <begin position="233"/>
        <end position="265"/>
    </location>
</feature>
<dbReference type="AlphaFoldDB" id="A0A7S7RUR8"/>
<evidence type="ECO:0000313" key="15">
    <source>
        <dbReference type="Proteomes" id="UP000593735"/>
    </source>
</evidence>
<evidence type="ECO:0000256" key="11">
    <source>
        <dbReference type="RuleBase" id="RU004478"/>
    </source>
</evidence>
<dbReference type="PANTHER" id="PTHR21237">
    <property type="entry name" value="GRPE PROTEIN"/>
    <property type="match status" value="1"/>
</dbReference>
<evidence type="ECO:0000256" key="3">
    <source>
        <dbReference type="ARBA" id="ARBA00011738"/>
    </source>
</evidence>
<evidence type="ECO:0000256" key="7">
    <source>
        <dbReference type="ARBA" id="ARBA00053401"/>
    </source>
</evidence>
<evidence type="ECO:0000256" key="8">
    <source>
        <dbReference type="ARBA" id="ARBA00072274"/>
    </source>
</evidence>
<dbReference type="Gene3D" id="2.30.22.10">
    <property type="entry name" value="Head domain of nucleotide exchange factor GrpE"/>
    <property type="match status" value="1"/>
</dbReference>
<dbReference type="FunFam" id="2.30.22.10:FF:000001">
    <property type="entry name" value="Protein GrpE"/>
    <property type="match status" value="1"/>
</dbReference>
<evidence type="ECO:0000256" key="10">
    <source>
        <dbReference type="HAMAP-Rule" id="MF_01151"/>
    </source>
</evidence>
<evidence type="ECO:0000256" key="1">
    <source>
        <dbReference type="ARBA" id="ARBA00004496"/>
    </source>
</evidence>
<protein>
    <recommendedName>
        <fullName evidence="8 10">Protein GrpE</fullName>
    </recommendedName>
    <alternativeName>
        <fullName evidence="9 10">HSP-70 cofactor</fullName>
    </alternativeName>
</protein>
<keyword evidence="6 10" id="KW-0143">Chaperone</keyword>
<dbReference type="GO" id="GO:0006457">
    <property type="term" value="P:protein folding"/>
    <property type="evidence" value="ECO:0007669"/>
    <property type="project" value="InterPro"/>
</dbReference>
<comment type="function">
    <text evidence="7 10">Participates actively in the response to hyperosmotic and heat shock by preventing the aggregation of stress-denatured proteins, in association with DnaK and GrpE. It is the nucleotide exchange factor for DnaK and may function as a thermosensor. Unfolded proteins bind initially to DnaJ; upon interaction with the DnaJ-bound protein, DnaK hydrolyzes its bound ATP, resulting in the formation of a stable complex. GrpE releases ADP from DnaK; ATP binding to DnaK triggers the release of the substrate protein, thus completing the reaction cycle. Several rounds of ATP-dependent interactions between DnaJ, DnaK and GrpE are required for fully efficient folding.</text>
</comment>
<evidence type="ECO:0000256" key="6">
    <source>
        <dbReference type="ARBA" id="ARBA00023186"/>
    </source>
</evidence>
<keyword evidence="5 10" id="KW-0346">Stress response</keyword>
<reference evidence="14 15" key="1">
    <citation type="submission" date="2020-10" db="EMBL/GenBank/DDBJ databases">
        <title>Olsenella immobilis sp.nov., isolated from the mud in a fermentation cellar used for the production of Chinese strong-flavoured liquor.</title>
        <authorList>
            <person name="Lu L."/>
        </authorList>
    </citation>
    <scope>NUCLEOTIDE SEQUENCE [LARGE SCALE GENOMIC DNA]</scope>
    <source>
        <strain evidence="14 15">LZLJ-2</strain>
    </source>
</reference>
<accession>A0A7S7RUR8</accession>
<dbReference type="GO" id="GO:0000774">
    <property type="term" value="F:adenyl-nucleotide exchange factor activity"/>
    <property type="evidence" value="ECO:0007669"/>
    <property type="project" value="InterPro"/>
</dbReference>
<evidence type="ECO:0000256" key="5">
    <source>
        <dbReference type="ARBA" id="ARBA00023016"/>
    </source>
</evidence>
<dbReference type="CDD" id="cd00446">
    <property type="entry name" value="GrpE"/>
    <property type="match status" value="1"/>
</dbReference>
<evidence type="ECO:0000256" key="4">
    <source>
        <dbReference type="ARBA" id="ARBA00022490"/>
    </source>
</evidence>
<evidence type="ECO:0000313" key="14">
    <source>
        <dbReference type="EMBL" id="QOY60722.1"/>
    </source>
</evidence>
<organism evidence="14 15">
    <name type="scientific">Thermophilibacter immobilis</name>
    <dbReference type="NCBI Taxonomy" id="2779519"/>
    <lineage>
        <taxon>Bacteria</taxon>
        <taxon>Bacillati</taxon>
        <taxon>Actinomycetota</taxon>
        <taxon>Coriobacteriia</taxon>
        <taxon>Coriobacteriales</taxon>
        <taxon>Atopobiaceae</taxon>
        <taxon>Thermophilibacter</taxon>
    </lineage>
</organism>
<dbReference type="GO" id="GO:0051082">
    <property type="term" value="F:unfolded protein binding"/>
    <property type="evidence" value="ECO:0007669"/>
    <property type="project" value="TreeGrafter"/>
</dbReference>
<feature type="compositionally biased region" description="Basic and acidic residues" evidence="13">
    <location>
        <begin position="1"/>
        <end position="13"/>
    </location>
</feature>
<dbReference type="SUPFAM" id="SSF58014">
    <property type="entry name" value="Coiled-coil domain of nucleotide exchange factor GrpE"/>
    <property type="match status" value="1"/>
</dbReference>
<dbReference type="InterPro" id="IPR000740">
    <property type="entry name" value="GrpE"/>
</dbReference>
<feature type="coiled-coil region" evidence="12">
    <location>
        <begin position="56"/>
        <end position="104"/>
    </location>
</feature>
<comment type="subcellular location">
    <subcellularLocation>
        <location evidence="1 10">Cytoplasm</location>
    </subcellularLocation>
</comment>
<sequence length="265" mass="28796">MKVPIEADDKESAGIEPDEVFESDSASVADQDVLDPEVEERAHIEAAIRAGEETAEKELASNVGKIRSERDELQKKLSSVSDEIGAAKKEAADATDRLVRLQADWDNYRRRTAAERLAEKERAAEKLVCNLLPVLDDLERAIEHAGSAEGDTQMQQFVEGVSAVHTKMLSVLDKEGVEPIDPVGEPFEPLAHQAVGRVEDKDVFDETVAQVYQKGYRMGEKVIRAAMVTVAYGGPKRPAPQNEGSGAAGADQVAQDVSDDSAEKK</sequence>
<dbReference type="InterPro" id="IPR009012">
    <property type="entry name" value="GrpE_head"/>
</dbReference>
<dbReference type="PRINTS" id="PR00773">
    <property type="entry name" value="GRPEPROTEIN"/>
</dbReference>
<proteinExistence type="inferred from homology"/>
<dbReference type="HAMAP" id="MF_01151">
    <property type="entry name" value="GrpE"/>
    <property type="match status" value="1"/>
</dbReference>
<dbReference type="KEGG" id="tio:INP52_00395"/>
<dbReference type="InterPro" id="IPR013805">
    <property type="entry name" value="GrpE_CC"/>
</dbReference>
<dbReference type="GO" id="GO:0042803">
    <property type="term" value="F:protein homodimerization activity"/>
    <property type="evidence" value="ECO:0007669"/>
    <property type="project" value="InterPro"/>
</dbReference>
<evidence type="ECO:0000256" key="12">
    <source>
        <dbReference type="SAM" id="Coils"/>
    </source>
</evidence>
<dbReference type="Proteomes" id="UP000593735">
    <property type="component" value="Chromosome"/>
</dbReference>
<dbReference type="Pfam" id="PF01025">
    <property type="entry name" value="GrpE"/>
    <property type="match status" value="1"/>
</dbReference>
<dbReference type="GO" id="GO:0005737">
    <property type="term" value="C:cytoplasm"/>
    <property type="evidence" value="ECO:0007669"/>
    <property type="project" value="UniProtKB-SubCell"/>
</dbReference>
<evidence type="ECO:0000256" key="9">
    <source>
        <dbReference type="ARBA" id="ARBA00076414"/>
    </source>
</evidence>
<dbReference type="RefSeq" id="WP_194371454.1">
    <property type="nucleotide sequence ID" value="NZ_CP063767.1"/>
</dbReference>
<dbReference type="GO" id="GO:0051087">
    <property type="term" value="F:protein-folding chaperone binding"/>
    <property type="evidence" value="ECO:0007669"/>
    <property type="project" value="InterPro"/>
</dbReference>
<evidence type="ECO:0000256" key="2">
    <source>
        <dbReference type="ARBA" id="ARBA00009054"/>
    </source>
</evidence>
<feature type="region of interest" description="Disordered" evidence="13">
    <location>
        <begin position="1"/>
        <end position="33"/>
    </location>
</feature>
<name>A0A7S7RUR8_9ACTN</name>
<keyword evidence="12" id="KW-0175">Coiled coil</keyword>
<dbReference type="Gene3D" id="3.90.20.20">
    <property type="match status" value="1"/>
</dbReference>